<protein>
    <submittedName>
        <fullName evidence="2">Uncharacterized protein</fullName>
    </submittedName>
</protein>
<sequence length="136" mass="14529">MPFCSTQAVFRGDADVLVDRLIEACQKHESFVTHGRELQPWCPDAGDSRMFEALEAPRGKHSRSPDFKKSSGTAAKRASPASPARRCSLDARQGYVCPSFGAAAAPKPSALPTPSSSLLTRAFRSPSPPKSMPIAA</sequence>
<feature type="compositionally biased region" description="Low complexity" evidence="1">
    <location>
        <begin position="101"/>
        <end position="119"/>
    </location>
</feature>
<dbReference type="KEGG" id="mng:MNEG_9164"/>
<feature type="region of interest" description="Disordered" evidence="1">
    <location>
        <begin position="101"/>
        <end position="136"/>
    </location>
</feature>
<dbReference type="AlphaFoldDB" id="A0A0D2KTK6"/>
<feature type="region of interest" description="Disordered" evidence="1">
    <location>
        <begin position="55"/>
        <end position="86"/>
    </location>
</feature>
<organism evidence="2 3">
    <name type="scientific">Monoraphidium neglectum</name>
    <dbReference type="NCBI Taxonomy" id="145388"/>
    <lineage>
        <taxon>Eukaryota</taxon>
        <taxon>Viridiplantae</taxon>
        <taxon>Chlorophyta</taxon>
        <taxon>core chlorophytes</taxon>
        <taxon>Chlorophyceae</taxon>
        <taxon>CS clade</taxon>
        <taxon>Sphaeropleales</taxon>
        <taxon>Selenastraceae</taxon>
        <taxon>Monoraphidium</taxon>
    </lineage>
</organism>
<reference evidence="2 3" key="1">
    <citation type="journal article" date="2013" name="BMC Genomics">
        <title>Reconstruction of the lipid metabolism for the microalga Monoraphidium neglectum from its genome sequence reveals characteristics suitable for biofuel production.</title>
        <authorList>
            <person name="Bogen C."/>
            <person name="Al-Dilaimi A."/>
            <person name="Albersmeier A."/>
            <person name="Wichmann J."/>
            <person name="Grundmann M."/>
            <person name="Rupp O."/>
            <person name="Lauersen K.J."/>
            <person name="Blifernez-Klassen O."/>
            <person name="Kalinowski J."/>
            <person name="Goesmann A."/>
            <person name="Mussgnug J.H."/>
            <person name="Kruse O."/>
        </authorList>
    </citation>
    <scope>NUCLEOTIDE SEQUENCE [LARGE SCALE GENOMIC DNA]</scope>
    <source>
        <strain evidence="2 3">SAG 48.87</strain>
    </source>
</reference>
<proteinExistence type="predicted"/>
<dbReference type="GeneID" id="25742039"/>
<evidence type="ECO:0000313" key="3">
    <source>
        <dbReference type="Proteomes" id="UP000054498"/>
    </source>
</evidence>
<gene>
    <name evidence="2" type="ORF">MNEG_9164</name>
</gene>
<accession>A0A0D2KTK6</accession>
<feature type="compositionally biased region" description="Pro residues" evidence="1">
    <location>
        <begin position="126"/>
        <end position="136"/>
    </location>
</feature>
<name>A0A0D2KTK6_9CHLO</name>
<dbReference type="RefSeq" id="XP_013897818.1">
    <property type="nucleotide sequence ID" value="XM_014042364.1"/>
</dbReference>
<evidence type="ECO:0000313" key="2">
    <source>
        <dbReference type="EMBL" id="KIY98798.1"/>
    </source>
</evidence>
<feature type="compositionally biased region" description="Basic and acidic residues" evidence="1">
    <location>
        <begin position="55"/>
        <end position="69"/>
    </location>
</feature>
<keyword evidence="3" id="KW-1185">Reference proteome</keyword>
<dbReference type="Proteomes" id="UP000054498">
    <property type="component" value="Unassembled WGS sequence"/>
</dbReference>
<dbReference type="EMBL" id="KK102060">
    <property type="protein sequence ID" value="KIY98798.1"/>
    <property type="molecule type" value="Genomic_DNA"/>
</dbReference>
<evidence type="ECO:0000256" key="1">
    <source>
        <dbReference type="SAM" id="MobiDB-lite"/>
    </source>
</evidence>
<feature type="compositionally biased region" description="Low complexity" evidence="1">
    <location>
        <begin position="74"/>
        <end position="86"/>
    </location>
</feature>